<dbReference type="Gene3D" id="3.40.50.1820">
    <property type="entry name" value="alpha/beta hydrolase"/>
    <property type="match status" value="1"/>
</dbReference>
<protein>
    <recommendedName>
        <fullName evidence="3">prolyl oligopeptidase</fullName>
        <ecNumber evidence="3">3.4.21.26</ecNumber>
    </recommendedName>
</protein>
<dbReference type="InterPro" id="IPR051167">
    <property type="entry name" value="Prolyl_oligopep/macrocyclase"/>
</dbReference>
<dbReference type="PANTHER" id="PTHR42881">
    <property type="entry name" value="PROLYL ENDOPEPTIDASE"/>
    <property type="match status" value="1"/>
</dbReference>
<dbReference type="GO" id="GO:0004252">
    <property type="term" value="F:serine-type endopeptidase activity"/>
    <property type="evidence" value="ECO:0007669"/>
    <property type="project" value="UniProtKB-EC"/>
</dbReference>
<dbReference type="SUPFAM" id="SSF50993">
    <property type="entry name" value="Peptidase/esterase 'gauge' domain"/>
    <property type="match status" value="1"/>
</dbReference>
<sequence length="712" mass="79639">MKSINTLYGIPLAIAALTQGPATGDKMTYPVAKRVETVYDYAGTKVADPYSWLEDVDSADTKAWVESENRLTFAYLSAIPGRDKIAERYKGLLNYERFTLPQREGNRYFYSRNDGLQNQNVLYVADSLRGRPRVLIDPNKLSKDGTVALSGSAVTEDGKLMAYSISVAGSDWQEWHVKNVDTGEDTKDLISWSKFSGASWAKDGSGFYYSRYEEPKGNIMKEADYYQKLYFHKLGTHQRRDELIYERRDQKEWGFDGRATDDGHYLVIIVWHGTAHENRIFYKDLLKPDSKVVELLPNADAEYVFMDNVGPVFYFKTDKRASRGRVMSLNVEKGDANSLEIVVPEAEETLEGASAVGHKIFASYLKDAHALVRVYDLKGKHVSDVELPGLGSVDGFGGHLKDKETFFSYTSYTSPATIYRYDLKKGNSTVFRKPKVKFDASRYETVEVFVASKDGTKIPVFITARKGIKLDGSNPTLIYGYGGFSIAEKPAFSSSRAVWLDMGGVYADVVLRGGSEYGESWHAAGKMHNKQNVFDDFISAAEWLTRERYTSPPKLACQGASNGGLLIGAMITQRPDLWGATLPAVGVMDMLRFNKFTIGYAWMQEYGDPDKAEDFPYIYKYSPLHNIKPGVKYPPTLVTTADHDDRVFPAHSFKFATALQAAQAGNAPVLIRVETRAGHGAGKPISKIIEEVADEWAFLLKNLKMTLPDHLG</sequence>
<organism evidence="9 10">
    <name type="scientific">Fimbriimonas ginsengisoli</name>
    <dbReference type="NCBI Taxonomy" id="1005039"/>
    <lineage>
        <taxon>Bacteria</taxon>
        <taxon>Bacillati</taxon>
        <taxon>Armatimonadota</taxon>
        <taxon>Fimbriimonadia</taxon>
        <taxon>Fimbriimonadales</taxon>
        <taxon>Fimbriimonadaceae</taxon>
        <taxon>Fimbriimonas</taxon>
    </lineage>
</organism>
<evidence type="ECO:0000256" key="2">
    <source>
        <dbReference type="ARBA" id="ARBA00005228"/>
    </source>
</evidence>
<dbReference type="InterPro" id="IPR001375">
    <property type="entry name" value="Peptidase_S9_cat"/>
</dbReference>
<dbReference type="PANTHER" id="PTHR42881:SF2">
    <property type="entry name" value="PROLYL ENDOPEPTIDASE"/>
    <property type="match status" value="1"/>
</dbReference>
<evidence type="ECO:0000313" key="9">
    <source>
        <dbReference type="EMBL" id="MBI1757545.1"/>
    </source>
</evidence>
<dbReference type="InterPro" id="IPR029058">
    <property type="entry name" value="AB_hydrolase_fold"/>
</dbReference>
<dbReference type="GO" id="GO:0005829">
    <property type="term" value="C:cytosol"/>
    <property type="evidence" value="ECO:0007669"/>
    <property type="project" value="TreeGrafter"/>
</dbReference>
<dbReference type="EMBL" id="JACOSL010000065">
    <property type="protein sequence ID" value="MBI1757545.1"/>
    <property type="molecule type" value="Genomic_DNA"/>
</dbReference>
<dbReference type="Pfam" id="PF02897">
    <property type="entry name" value="Peptidase_S9_N"/>
    <property type="match status" value="1"/>
</dbReference>
<dbReference type="InterPro" id="IPR002471">
    <property type="entry name" value="Pept_S9_AS"/>
</dbReference>
<comment type="catalytic activity">
    <reaction evidence="1">
        <text>Hydrolysis of Pro-|-Xaa &gt;&gt; Ala-|-Xaa in oligopeptides.</text>
        <dbReference type="EC" id="3.4.21.26"/>
    </reaction>
</comment>
<name>A0A931PWN9_FIMGI</name>
<dbReference type="Gene3D" id="2.130.10.120">
    <property type="entry name" value="Prolyl oligopeptidase, N-terminal domain"/>
    <property type="match status" value="1"/>
</dbReference>
<reference evidence="9" key="1">
    <citation type="submission" date="2020-07" db="EMBL/GenBank/DDBJ databases">
        <title>Huge and variable diversity of episymbiotic CPR bacteria and DPANN archaea in groundwater ecosystems.</title>
        <authorList>
            <person name="He C.Y."/>
            <person name="Keren R."/>
            <person name="Whittaker M."/>
            <person name="Farag I.F."/>
            <person name="Doudna J."/>
            <person name="Cate J.H.D."/>
            <person name="Banfield J.F."/>
        </authorList>
    </citation>
    <scope>NUCLEOTIDE SEQUENCE</scope>
    <source>
        <strain evidence="9">NC_groundwater_17_Pr7_B-0.1um_64_12</strain>
    </source>
</reference>
<evidence type="ECO:0000256" key="5">
    <source>
        <dbReference type="ARBA" id="ARBA00022801"/>
    </source>
</evidence>
<keyword evidence="4" id="KW-0645">Protease</keyword>
<feature type="domain" description="Peptidase S9 prolyl oligopeptidase catalytic" evidence="7">
    <location>
        <begin position="491"/>
        <end position="705"/>
    </location>
</feature>
<gene>
    <name evidence="9" type="ORF">HYR64_10620</name>
</gene>
<dbReference type="EC" id="3.4.21.26" evidence="3"/>
<dbReference type="Pfam" id="PF00326">
    <property type="entry name" value="Peptidase_S9"/>
    <property type="match status" value="1"/>
</dbReference>
<evidence type="ECO:0000256" key="1">
    <source>
        <dbReference type="ARBA" id="ARBA00001070"/>
    </source>
</evidence>
<dbReference type="InterPro" id="IPR023302">
    <property type="entry name" value="Pept_S9A_N"/>
</dbReference>
<comment type="similarity">
    <text evidence="2">Belongs to the peptidase S9A family.</text>
</comment>
<evidence type="ECO:0000256" key="6">
    <source>
        <dbReference type="ARBA" id="ARBA00022825"/>
    </source>
</evidence>
<evidence type="ECO:0000313" key="10">
    <source>
        <dbReference type="Proteomes" id="UP000727962"/>
    </source>
</evidence>
<dbReference type="InterPro" id="IPR002470">
    <property type="entry name" value="Peptidase_S9A"/>
</dbReference>
<accession>A0A931PWN9</accession>
<dbReference type="FunFam" id="3.40.50.1820:FF:000005">
    <property type="entry name" value="Prolyl endopeptidase"/>
    <property type="match status" value="1"/>
</dbReference>
<dbReference type="Proteomes" id="UP000727962">
    <property type="component" value="Unassembled WGS sequence"/>
</dbReference>
<dbReference type="PROSITE" id="PS00708">
    <property type="entry name" value="PRO_ENDOPEP_SER"/>
    <property type="match status" value="1"/>
</dbReference>
<feature type="domain" description="Peptidase S9A N-terminal" evidence="8">
    <location>
        <begin position="30"/>
        <end position="433"/>
    </location>
</feature>
<dbReference type="PRINTS" id="PR00862">
    <property type="entry name" value="PROLIGOPTASE"/>
</dbReference>
<evidence type="ECO:0000256" key="3">
    <source>
        <dbReference type="ARBA" id="ARBA00011897"/>
    </source>
</evidence>
<evidence type="ECO:0000259" key="7">
    <source>
        <dbReference type="Pfam" id="PF00326"/>
    </source>
</evidence>
<evidence type="ECO:0000259" key="8">
    <source>
        <dbReference type="Pfam" id="PF02897"/>
    </source>
</evidence>
<dbReference type="FunFam" id="2.130.10.120:FF:000001">
    <property type="entry name" value="Prolyl endopeptidase"/>
    <property type="match status" value="1"/>
</dbReference>
<keyword evidence="6" id="KW-0720">Serine protease</keyword>
<keyword evidence="5" id="KW-0378">Hydrolase</keyword>
<comment type="caution">
    <text evidence="9">The sequence shown here is derived from an EMBL/GenBank/DDBJ whole genome shotgun (WGS) entry which is preliminary data.</text>
</comment>
<dbReference type="GO" id="GO:0070012">
    <property type="term" value="F:oligopeptidase activity"/>
    <property type="evidence" value="ECO:0007669"/>
    <property type="project" value="TreeGrafter"/>
</dbReference>
<proteinExistence type="inferred from homology"/>
<evidence type="ECO:0000256" key="4">
    <source>
        <dbReference type="ARBA" id="ARBA00022670"/>
    </source>
</evidence>
<dbReference type="GO" id="GO:0006508">
    <property type="term" value="P:proteolysis"/>
    <property type="evidence" value="ECO:0007669"/>
    <property type="project" value="UniProtKB-KW"/>
</dbReference>
<dbReference type="AlphaFoldDB" id="A0A931PWN9"/>
<dbReference type="SUPFAM" id="SSF53474">
    <property type="entry name" value="alpha/beta-Hydrolases"/>
    <property type="match status" value="1"/>
</dbReference>